<name>A0A160TTN3_9ZZZZ</name>
<dbReference type="EMBL" id="CZRL01000097">
    <property type="protein sequence ID" value="CUS53462.1"/>
    <property type="molecule type" value="Genomic_DNA"/>
</dbReference>
<protein>
    <submittedName>
        <fullName evidence="2">Probable lipase</fullName>
    </submittedName>
</protein>
<dbReference type="AlphaFoldDB" id="A0A160TTN3"/>
<keyword evidence="1" id="KW-0472">Membrane</keyword>
<proteinExistence type="predicted"/>
<evidence type="ECO:0000256" key="1">
    <source>
        <dbReference type="SAM" id="Phobius"/>
    </source>
</evidence>
<keyword evidence="1" id="KW-1133">Transmembrane helix</keyword>
<reference evidence="2" key="1">
    <citation type="submission" date="2015-10" db="EMBL/GenBank/DDBJ databases">
        <authorList>
            <person name="Gilbert D.G."/>
        </authorList>
    </citation>
    <scope>NUCLEOTIDE SEQUENCE</scope>
</reference>
<organism evidence="2">
    <name type="scientific">hydrothermal vent metagenome</name>
    <dbReference type="NCBI Taxonomy" id="652676"/>
    <lineage>
        <taxon>unclassified sequences</taxon>
        <taxon>metagenomes</taxon>
        <taxon>ecological metagenomes</taxon>
    </lineage>
</organism>
<evidence type="ECO:0000313" key="2">
    <source>
        <dbReference type="EMBL" id="CUS53462.1"/>
    </source>
</evidence>
<dbReference type="Pfam" id="PF14333">
    <property type="entry name" value="DUF4389"/>
    <property type="match status" value="1"/>
</dbReference>
<feature type="transmembrane region" description="Helical" evidence="1">
    <location>
        <begin position="20"/>
        <end position="49"/>
    </location>
</feature>
<accession>A0A160TTN3</accession>
<dbReference type="InterPro" id="IPR025498">
    <property type="entry name" value="DUF4389"/>
</dbReference>
<sequence>MDAHEPTELRTGETWLRLVVMLVYFFMVFYVVKFLVGISMLFQFVLVVFRGSVNIRLKKFTADLNLFAYNVLQYVSWNTDQRPFPFCDWPCAEDLSAPAEDR</sequence>
<gene>
    <name evidence="2" type="ORF">MGWOODY_XGa1448</name>
</gene>
<keyword evidence="1" id="KW-0812">Transmembrane</keyword>